<dbReference type="EMBL" id="JADCUA010000006">
    <property type="protein sequence ID" value="KAH9839185.1"/>
    <property type="molecule type" value="Genomic_DNA"/>
</dbReference>
<accession>A0ABQ8KM89</accession>
<dbReference type="GeneID" id="71999698"/>
<sequence length="149" mass="16742">MLTVYRADDYKRGLPRLMWLYPLPPSSRYREYPSAPLFQAHRVITSSPSAMQVKVSVVCGLCFVVHVSWFVVRGSGFLVAAAPKGCCPLALVPRGCVWRRPCAERLREAIMVLGLHVCVSGHRPPPVSPHRACADPSYLFTYLRSCLRR</sequence>
<evidence type="ECO:0000313" key="1">
    <source>
        <dbReference type="EMBL" id="KAH9839185.1"/>
    </source>
</evidence>
<organism evidence="1 2">
    <name type="scientific">Rhodofomes roseus</name>
    <dbReference type="NCBI Taxonomy" id="34475"/>
    <lineage>
        <taxon>Eukaryota</taxon>
        <taxon>Fungi</taxon>
        <taxon>Dikarya</taxon>
        <taxon>Basidiomycota</taxon>
        <taxon>Agaricomycotina</taxon>
        <taxon>Agaricomycetes</taxon>
        <taxon>Polyporales</taxon>
        <taxon>Rhodofomes</taxon>
    </lineage>
</organism>
<dbReference type="Proteomes" id="UP000814176">
    <property type="component" value="Unassembled WGS sequence"/>
</dbReference>
<keyword evidence="2" id="KW-1185">Reference proteome</keyword>
<comment type="caution">
    <text evidence="1">The sequence shown here is derived from an EMBL/GenBank/DDBJ whole genome shotgun (WGS) entry which is preliminary data.</text>
</comment>
<protein>
    <submittedName>
        <fullName evidence="1">Uncharacterized protein</fullName>
    </submittedName>
</protein>
<gene>
    <name evidence="1" type="ORF">C8Q71DRAFT_501258</name>
</gene>
<proteinExistence type="predicted"/>
<evidence type="ECO:0000313" key="2">
    <source>
        <dbReference type="Proteomes" id="UP000814176"/>
    </source>
</evidence>
<name>A0ABQ8KM89_9APHY</name>
<reference evidence="1 2" key="1">
    <citation type="journal article" date="2021" name="Environ. Microbiol.">
        <title>Gene family expansions and transcriptome signatures uncover fungal adaptations to wood decay.</title>
        <authorList>
            <person name="Hage H."/>
            <person name="Miyauchi S."/>
            <person name="Viragh M."/>
            <person name="Drula E."/>
            <person name="Min B."/>
            <person name="Chaduli D."/>
            <person name="Navarro D."/>
            <person name="Favel A."/>
            <person name="Norest M."/>
            <person name="Lesage-Meessen L."/>
            <person name="Balint B."/>
            <person name="Merenyi Z."/>
            <person name="de Eugenio L."/>
            <person name="Morin E."/>
            <person name="Martinez A.T."/>
            <person name="Baldrian P."/>
            <person name="Stursova M."/>
            <person name="Martinez M.J."/>
            <person name="Novotny C."/>
            <person name="Magnuson J.K."/>
            <person name="Spatafora J.W."/>
            <person name="Maurice S."/>
            <person name="Pangilinan J."/>
            <person name="Andreopoulos W."/>
            <person name="LaButti K."/>
            <person name="Hundley H."/>
            <person name="Na H."/>
            <person name="Kuo A."/>
            <person name="Barry K."/>
            <person name="Lipzen A."/>
            <person name="Henrissat B."/>
            <person name="Riley R."/>
            <person name="Ahrendt S."/>
            <person name="Nagy L.G."/>
            <person name="Grigoriev I.V."/>
            <person name="Martin F."/>
            <person name="Rosso M.N."/>
        </authorList>
    </citation>
    <scope>NUCLEOTIDE SEQUENCE [LARGE SCALE GENOMIC DNA]</scope>
    <source>
        <strain evidence="1 2">CIRM-BRFM 1785</strain>
    </source>
</reference>
<dbReference type="RefSeq" id="XP_047780940.1">
    <property type="nucleotide sequence ID" value="XM_047918966.1"/>
</dbReference>